<protein>
    <submittedName>
        <fullName evidence="1">Uncharacterized protein</fullName>
    </submittedName>
</protein>
<keyword evidence="2" id="KW-1185">Reference proteome</keyword>
<proteinExistence type="predicted"/>
<accession>A0ACC2P854</accession>
<gene>
    <name evidence="1" type="ORF">QAD02_015398</name>
</gene>
<name>A0ACC2P854_9HYME</name>
<organism evidence="1 2">
    <name type="scientific">Eretmocerus hayati</name>
    <dbReference type="NCBI Taxonomy" id="131215"/>
    <lineage>
        <taxon>Eukaryota</taxon>
        <taxon>Metazoa</taxon>
        <taxon>Ecdysozoa</taxon>
        <taxon>Arthropoda</taxon>
        <taxon>Hexapoda</taxon>
        <taxon>Insecta</taxon>
        <taxon>Pterygota</taxon>
        <taxon>Neoptera</taxon>
        <taxon>Endopterygota</taxon>
        <taxon>Hymenoptera</taxon>
        <taxon>Apocrita</taxon>
        <taxon>Proctotrupomorpha</taxon>
        <taxon>Chalcidoidea</taxon>
        <taxon>Aphelinidae</taxon>
        <taxon>Aphelininae</taxon>
        <taxon>Eretmocerus</taxon>
    </lineage>
</organism>
<comment type="caution">
    <text evidence="1">The sequence shown here is derived from an EMBL/GenBank/DDBJ whole genome shotgun (WGS) entry which is preliminary data.</text>
</comment>
<evidence type="ECO:0000313" key="1">
    <source>
        <dbReference type="EMBL" id="KAJ8679611.1"/>
    </source>
</evidence>
<evidence type="ECO:0000313" key="2">
    <source>
        <dbReference type="Proteomes" id="UP001239111"/>
    </source>
</evidence>
<dbReference type="Proteomes" id="UP001239111">
    <property type="component" value="Chromosome 2"/>
</dbReference>
<dbReference type="EMBL" id="CM056742">
    <property type="protein sequence ID" value="KAJ8679611.1"/>
    <property type="molecule type" value="Genomic_DNA"/>
</dbReference>
<sequence length="720" mass="75255">MGEPKSEVPPQVNGGVKQKPTTLNLASGTSFYRPNIANGRATSLNDHYHHQKQQKQQFLQTDGSIELNGYSRSASISRLKSAITGISNAVESNRSQLSAAFPILSGLQAKSPLPTSIPSWNPDDGDYEDRRDSPPPPTPLSSHPATPSTLCRTDPNLSDHAVHQASGNNGILQPPGINQLSARSPNHNGFSLYTPPAPIPATTNKGRSVPNGLPQPAPRRPHSIAASPYNLAAIQSITAAFAGRNASAATAAAAVTTPGSGPQNLQGSQVSKGPQGPQEQPSHNGDASETIGATSYPWQSVNGISPVTPSRSDAITNGTITPGSGVLSSDQRLCRRSGDIGPVTAQILALSEAQQQRQQQQHKTIANVASATFRSAVPPQSLWNGQHQPQSQQSQPQHLPARRPHSIASTPVATTANSSPSSSSVSSVSSAASGAVSATTTGSTQVNGIHQQTVTNGTRSRDQWGASNMVLHQPVARRPYSSTLPHPRSPTLPAKATVLNNAMTNSNNCNTWSSGGSLKARPHSIASTPQGNGISAVASDSPADSGYRSLPSASSDYQLSSKSTSLQQAQAQSPASSQNQSAVRRLSLPSAQNSLRINGLRPSPTFHGLPSKPFTCGVSPNGNPIFLGCTHLHGSTGNTNSNSSATSSTASLRSATPATSPASMINTAQAIQQLLASYAKNGIKIDDDKLDLFIDILDSQERFAKVSLSLVSSIMLRKRW</sequence>
<reference evidence="1" key="1">
    <citation type="submission" date="2023-04" db="EMBL/GenBank/DDBJ databases">
        <title>A chromosome-level genome assembly of the parasitoid wasp Eretmocerus hayati.</title>
        <authorList>
            <person name="Zhong Y."/>
            <person name="Liu S."/>
            <person name="Liu Y."/>
        </authorList>
    </citation>
    <scope>NUCLEOTIDE SEQUENCE</scope>
    <source>
        <strain evidence="1">ZJU_SS_LIU_2023</strain>
    </source>
</reference>